<evidence type="ECO:0000313" key="2">
    <source>
        <dbReference type="Proteomes" id="UP000236413"/>
    </source>
</evidence>
<dbReference type="EMBL" id="PPEG02000002">
    <property type="protein sequence ID" value="PWN64134.1"/>
    <property type="molecule type" value="Genomic_DNA"/>
</dbReference>
<comment type="caution">
    <text evidence="1">The sequence shown here is derived from an EMBL/GenBank/DDBJ whole genome shotgun (WGS) entry which is preliminary data.</text>
</comment>
<dbReference type="AlphaFoldDB" id="A0A316WRS2"/>
<reference evidence="1 2" key="1">
    <citation type="submission" date="2018-04" db="EMBL/GenBank/DDBJ databases">
        <title>Chryseobacterium oncorhynchi 701B-08T from rainbow trout, and Chryseobacterium viscerum 687B-08T from diseased fish.</title>
        <authorList>
            <person name="Jeong J.-J."/>
            <person name="Lee Y.J."/>
            <person name="Pathiraja D."/>
            <person name="Park B."/>
            <person name="Choi I.-G."/>
            <person name="Kim K.D."/>
        </authorList>
    </citation>
    <scope>NUCLEOTIDE SEQUENCE [LARGE SCALE GENOMIC DNA]</scope>
    <source>
        <strain evidence="1 2">687B-08</strain>
    </source>
</reference>
<proteinExistence type="predicted"/>
<evidence type="ECO:0000313" key="1">
    <source>
        <dbReference type="EMBL" id="PWN64134.1"/>
    </source>
</evidence>
<dbReference type="RefSeq" id="WP_103235253.1">
    <property type="nucleotide sequence ID" value="NZ_PPEG02000002.1"/>
</dbReference>
<dbReference type="Proteomes" id="UP000236413">
    <property type="component" value="Unassembled WGS sequence"/>
</dbReference>
<name>A0A316WRS2_9FLAO</name>
<sequence length="149" mass="17061">MKKLFALKNIGIQPITDLYSDKINIAYTGKLLQLGVLIEFRGVVFENEPYLPEEILVFANICANGIIHSYVLFVSHEVLGPLPVFRVIADAIEFIEQCKAGSVIEELKQVATSYSAIDKSYENKEYYKNELWKYTRALGLIRKKREQVN</sequence>
<protein>
    <submittedName>
        <fullName evidence="1">Uncharacterized protein</fullName>
    </submittedName>
</protein>
<gene>
    <name evidence="1" type="ORF">C1634_005950</name>
</gene>
<accession>A0A316WRS2</accession>
<organism evidence="1 2">
    <name type="scientific">Chryseobacterium viscerum</name>
    <dbReference type="NCBI Taxonomy" id="1037377"/>
    <lineage>
        <taxon>Bacteria</taxon>
        <taxon>Pseudomonadati</taxon>
        <taxon>Bacteroidota</taxon>
        <taxon>Flavobacteriia</taxon>
        <taxon>Flavobacteriales</taxon>
        <taxon>Weeksellaceae</taxon>
        <taxon>Chryseobacterium group</taxon>
        <taxon>Chryseobacterium</taxon>
    </lineage>
</organism>